<dbReference type="Proteomes" id="UP001064489">
    <property type="component" value="Chromosome 2"/>
</dbReference>
<accession>A0AAD5NJS4</accession>
<feature type="region of interest" description="Disordered" evidence="1">
    <location>
        <begin position="183"/>
        <end position="209"/>
    </location>
</feature>
<feature type="compositionally biased region" description="Low complexity" evidence="1">
    <location>
        <begin position="184"/>
        <end position="195"/>
    </location>
</feature>
<evidence type="ECO:0000313" key="3">
    <source>
        <dbReference type="EMBL" id="KAI9162234.1"/>
    </source>
</evidence>
<protein>
    <submittedName>
        <fullName evidence="3">Uncharacterized protein</fullName>
    </submittedName>
</protein>
<evidence type="ECO:0000313" key="4">
    <source>
        <dbReference type="Proteomes" id="UP001064489"/>
    </source>
</evidence>
<keyword evidence="2" id="KW-0732">Signal</keyword>
<organism evidence="3 4">
    <name type="scientific">Acer negundo</name>
    <name type="common">Box elder</name>
    <dbReference type="NCBI Taxonomy" id="4023"/>
    <lineage>
        <taxon>Eukaryota</taxon>
        <taxon>Viridiplantae</taxon>
        <taxon>Streptophyta</taxon>
        <taxon>Embryophyta</taxon>
        <taxon>Tracheophyta</taxon>
        <taxon>Spermatophyta</taxon>
        <taxon>Magnoliopsida</taxon>
        <taxon>eudicotyledons</taxon>
        <taxon>Gunneridae</taxon>
        <taxon>Pentapetalae</taxon>
        <taxon>rosids</taxon>
        <taxon>malvids</taxon>
        <taxon>Sapindales</taxon>
        <taxon>Sapindaceae</taxon>
        <taxon>Hippocastanoideae</taxon>
        <taxon>Acereae</taxon>
        <taxon>Acer</taxon>
    </lineage>
</organism>
<keyword evidence="4" id="KW-1185">Reference proteome</keyword>
<gene>
    <name evidence="3" type="ORF">LWI28_025177</name>
</gene>
<dbReference type="AlphaFoldDB" id="A0AAD5NJS4"/>
<feature type="chain" id="PRO_5042041208" evidence="2">
    <location>
        <begin position="24"/>
        <end position="332"/>
    </location>
</feature>
<evidence type="ECO:0000256" key="2">
    <source>
        <dbReference type="SAM" id="SignalP"/>
    </source>
</evidence>
<sequence>MSRVGPLLMVSMVLCLLGGQSTADSYSKCYEDCVVDCLFTAPGKSPDGCMRLCVGQCLGLFGSILRVYEDDTRYFSNIGRATSVCAKLAAKQNPAVPLLSFCQVVKGVAGYVGGAGRFQIVEKVLHQTSSNGTKDFRKGAIDVMFVVQIMESLGKGVVVKRSVFNQVSNGKLVLDKKRVHSRVGESSAEDSSSSSDGKKGSGENNKWASVGGLIKRGDESLLSGPENKDTSQCLPQVVYINFEEDKDLKGVNFGSPAIDLFVNLGGWKPFVQKGNVGNFVDSSCSSSARRSNKKFFLSRSHIMKTISRAHGFDFKVIDDVLVDKSIGGKDVV</sequence>
<evidence type="ECO:0000256" key="1">
    <source>
        <dbReference type="SAM" id="MobiDB-lite"/>
    </source>
</evidence>
<name>A0AAD5NJS4_ACENE</name>
<dbReference type="EMBL" id="JAJSOW010000106">
    <property type="protein sequence ID" value="KAI9162234.1"/>
    <property type="molecule type" value="Genomic_DNA"/>
</dbReference>
<feature type="signal peptide" evidence="2">
    <location>
        <begin position="1"/>
        <end position="23"/>
    </location>
</feature>
<reference evidence="3" key="1">
    <citation type="journal article" date="2022" name="Plant J.">
        <title>Strategies of tolerance reflected in two North American maple genomes.</title>
        <authorList>
            <person name="McEvoy S.L."/>
            <person name="Sezen U.U."/>
            <person name="Trouern-Trend A."/>
            <person name="McMahon S.M."/>
            <person name="Schaberg P.G."/>
            <person name="Yang J."/>
            <person name="Wegrzyn J.L."/>
            <person name="Swenson N.G."/>
        </authorList>
    </citation>
    <scope>NUCLEOTIDE SEQUENCE</scope>
    <source>
        <strain evidence="3">91603</strain>
    </source>
</reference>
<reference evidence="3" key="2">
    <citation type="submission" date="2023-02" db="EMBL/GenBank/DDBJ databases">
        <authorList>
            <person name="Swenson N.G."/>
            <person name="Wegrzyn J.L."/>
            <person name="Mcevoy S.L."/>
        </authorList>
    </citation>
    <scope>NUCLEOTIDE SEQUENCE</scope>
    <source>
        <strain evidence="3">91603</strain>
        <tissue evidence="3">Leaf</tissue>
    </source>
</reference>
<comment type="caution">
    <text evidence="3">The sequence shown here is derived from an EMBL/GenBank/DDBJ whole genome shotgun (WGS) entry which is preliminary data.</text>
</comment>
<proteinExistence type="predicted"/>